<evidence type="ECO:0000259" key="4">
    <source>
        <dbReference type="PROSITE" id="PS50043"/>
    </source>
</evidence>
<organism evidence="5 6">
    <name type="scientific">Streptomyces luomodiensis</name>
    <dbReference type="NCBI Taxonomy" id="3026192"/>
    <lineage>
        <taxon>Bacteria</taxon>
        <taxon>Bacillati</taxon>
        <taxon>Actinomycetota</taxon>
        <taxon>Actinomycetes</taxon>
        <taxon>Kitasatosporales</taxon>
        <taxon>Streptomycetaceae</taxon>
        <taxon>Streptomyces</taxon>
    </lineage>
</organism>
<dbReference type="InterPro" id="IPR036388">
    <property type="entry name" value="WH-like_DNA-bd_sf"/>
</dbReference>
<dbReference type="Gene3D" id="1.10.10.10">
    <property type="entry name" value="Winged helix-like DNA-binding domain superfamily/Winged helix DNA-binding domain"/>
    <property type="match status" value="1"/>
</dbReference>
<dbReference type="InterPro" id="IPR016032">
    <property type="entry name" value="Sig_transdc_resp-reg_C-effctor"/>
</dbReference>
<protein>
    <submittedName>
        <fullName evidence="5">LuxR family transcriptional regulator</fullName>
    </submittedName>
</protein>
<accession>A0ABY9UVY2</accession>
<dbReference type="SUPFAM" id="SSF52540">
    <property type="entry name" value="P-loop containing nucleoside triphosphate hydrolases"/>
    <property type="match status" value="1"/>
</dbReference>
<sequence length="980" mass="102716">MERYGEQPEPVVGRGELLARGREQLARGGSLLLPGPAGIGKSTVLRALAAEGADGGRRLVLRCSPTESESQLPFLSLIDLLGPVADEASGALPAAQRAVLDAALTGRRGPADHHDGLALRLAVLSVLRTLAGRAPVLLVADDLQWMDAPSRELLAFAARRAGGLPLRMIAAVRTGAPGTDRVDPDPPTDAGHHSPDHPRSRPLDRSFGRPLGHLAAETGGIDHFLRALPPPALVLPVPPLTYPQTAALLSARRHGRPADLPGSVVREIHRTSAGNPFYALELSRALAESGTLPRPCDPLPVPTGLRALVLDRLRAPAPGTRETLLLASAAARPTLALLRAAGRPDAEAELAEAAALGLVDGETEPVVRFTHPLVSATLYAAAGPRERRGAHAALAAASTDLIERARHLALAAPGRDERVARTLAGAAAVARERGAPAAAARLGLLAADRTPSEAAPAAHARRLVAAEDALVAGEPEVARSIAHEVLAESVRPADRVRAWIAVIDSAGQAMADVDDVFPQALADADGDPRLLAPLHYQLSWRALLVLGSLPRARAEAAEAARLAALAEDRRTELLALSFQALAETLMGHRDAEQTLARALAEPQDPHVARDHNGPGHTRFRCLLMSDRLDEARAVVGTLVRLAERSGAVESRILFLRGLAETELRAGRCAHALELAHRSLRLARDAGIGEGPALQLTALAEAAGGSVARALTLAQEAVDSAEEDGDLLYLARHLYALGHARLVCGDAEGAVTALRRVRELERGQGVMDPARGRWQGDLAEALVGTGQLAEAAQVIESTRASATRLGRGGVLAVLARAQALVTAAHGDPGKAAGALRAAGDRLGGLGYRVEEGRCALALARVELGRGEVAAARTALEAAARIFRRARAHPWLERTTAELAAVPAGSAPPAAGVTARPRLLDTLAETERRVATLVLEGATNREIAARLFISVKTVEATLTRVYRKLGIRSRVDIVRLATDGGT</sequence>
<keyword evidence="6" id="KW-1185">Reference proteome</keyword>
<dbReference type="Gene3D" id="1.25.40.10">
    <property type="entry name" value="Tetratricopeptide repeat domain"/>
    <property type="match status" value="1"/>
</dbReference>
<evidence type="ECO:0000256" key="2">
    <source>
        <dbReference type="ARBA" id="ARBA00022840"/>
    </source>
</evidence>
<dbReference type="SUPFAM" id="SSF46894">
    <property type="entry name" value="C-terminal effector domain of the bipartite response regulators"/>
    <property type="match status" value="1"/>
</dbReference>
<dbReference type="SUPFAM" id="SSF48452">
    <property type="entry name" value="TPR-like"/>
    <property type="match status" value="1"/>
</dbReference>
<dbReference type="PRINTS" id="PR00038">
    <property type="entry name" value="HTHLUXR"/>
</dbReference>
<dbReference type="CDD" id="cd06170">
    <property type="entry name" value="LuxR_C_like"/>
    <property type="match status" value="1"/>
</dbReference>
<dbReference type="InterPro" id="IPR027417">
    <property type="entry name" value="P-loop_NTPase"/>
</dbReference>
<evidence type="ECO:0000256" key="1">
    <source>
        <dbReference type="ARBA" id="ARBA00022741"/>
    </source>
</evidence>
<dbReference type="InterPro" id="IPR041664">
    <property type="entry name" value="AAA_16"/>
</dbReference>
<proteinExistence type="predicted"/>
<dbReference type="Proteomes" id="UP001305606">
    <property type="component" value="Chromosome"/>
</dbReference>
<feature type="domain" description="HTH luxR-type" evidence="4">
    <location>
        <begin position="914"/>
        <end position="979"/>
    </location>
</feature>
<keyword evidence="1" id="KW-0547">Nucleotide-binding</keyword>
<evidence type="ECO:0000256" key="3">
    <source>
        <dbReference type="SAM" id="MobiDB-lite"/>
    </source>
</evidence>
<dbReference type="EMBL" id="CP117522">
    <property type="protein sequence ID" value="WNE96142.1"/>
    <property type="molecule type" value="Genomic_DNA"/>
</dbReference>
<feature type="region of interest" description="Disordered" evidence="3">
    <location>
        <begin position="176"/>
        <end position="209"/>
    </location>
</feature>
<keyword evidence="2" id="KW-0067">ATP-binding</keyword>
<dbReference type="InterPro" id="IPR011990">
    <property type="entry name" value="TPR-like_helical_dom_sf"/>
</dbReference>
<dbReference type="PANTHER" id="PTHR16305:SF35">
    <property type="entry name" value="TRANSCRIPTIONAL ACTIVATOR DOMAIN"/>
    <property type="match status" value="1"/>
</dbReference>
<dbReference type="SMART" id="SM00421">
    <property type="entry name" value="HTH_LUXR"/>
    <property type="match status" value="1"/>
</dbReference>
<dbReference type="PANTHER" id="PTHR16305">
    <property type="entry name" value="TESTICULAR SOLUBLE ADENYLYL CYCLASE"/>
    <property type="match status" value="1"/>
</dbReference>
<evidence type="ECO:0000313" key="6">
    <source>
        <dbReference type="Proteomes" id="UP001305606"/>
    </source>
</evidence>
<dbReference type="Pfam" id="PF13191">
    <property type="entry name" value="AAA_16"/>
    <property type="match status" value="1"/>
</dbReference>
<name>A0ABY9UVY2_9ACTN</name>
<dbReference type="InterPro" id="IPR000792">
    <property type="entry name" value="Tscrpt_reg_LuxR_C"/>
</dbReference>
<gene>
    <name evidence="5" type="ORF">PS467_12735</name>
</gene>
<dbReference type="PROSITE" id="PS50043">
    <property type="entry name" value="HTH_LUXR_2"/>
    <property type="match status" value="1"/>
</dbReference>
<dbReference type="Pfam" id="PF00196">
    <property type="entry name" value="GerE"/>
    <property type="match status" value="1"/>
</dbReference>
<reference evidence="5 6" key="1">
    <citation type="submission" date="2023-02" db="EMBL/GenBank/DDBJ databases">
        <title>Streptomyces sp. SCA4-21 with antifungal activity against Fusarium oxysporum f. sp. cubense, Streptomyces sp. SCA2-17 with antifungal activity against Fusarium oxysporum f. sp. cubense.</title>
        <authorList>
            <person name="Qi D."/>
        </authorList>
    </citation>
    <scope>NUCLEOTIDE SEQUENCE [LARGE SCALE GENOMIC DNA]</scope>
    <source>
        <strain evidence="5 6">SCA4-21</strain>
    </source>
</reference>
<evidence type="ECO:0000313" key="5">
    <source>
        <dbReference type="EMBL" id="WNE96142.1"/>
    </source>
</evidence>
<feature type="compositionally biased region" description="Basic and acidic residues" evidence="3">
    <location>
        <begin position="180"/>
        <end position="207"/>
    </location>
</feature>